<dbReference type="GO" id="GO:0004674">
    <property type="term" value="F:protein serine/threonine kinase activity"/>
    <property type="evidence" value="ECO:0007669"/>
    <property type="project" value="Ensembl"/>
</dbReference>
<dbReference type="GO" id="GO:0005829">
    <property type="term" value="C:cytosol"/>
    <property type="evidence" value="ECO:0007669"/>
    <property type="project" value="Ensembl"/>
</dbReference>
<organism evidence="7 8">
    <name type="scientific">Podarcis muralis</name>
    <name type="common">Wall lizard</name>
    <name type="synonym">Lacerta muralis</name>
    <dbReference type="NCBI Taxonomy" id="64176"/>
    <lineage>
        <taxon>Eukaryota</taxon>
        <taxon>Metazoa</taxon>
        <taxon>Chordata</taxon>
        <taxon>Craniata</taxon>
        <taxon>Vertebrata</taxon>
        <taxon>Euteleostomi</taxon>
        <taxon>Lepidosauria</taxon>
        <taxon>Squamata</taxon>
        <taxon>Bifurcata</taxon>
        <taxon>Unidentata</taxon>
        <taxon>Episquamata</taxon>
        <taxon>Laterata</taxon>
        <taxon>Lacertibaenia</taxon>
        <taxon>Lacertidae</taxon>
        <taxon>Podarcis</taxon>
    </lineage>
</organism>
<name>A0A670K081_PODMU</name>
<proteinExistence type="predicted"/>
<protein>
    <recommendedName>
        <fullName evidence="5">Protein HTATIP2</fullName>
    </recommendedName>
</protein>
<keyword evidence="1" id="KW-0521">NADP</keyword>
<evidence type="ECO:0000256" key="2">
    <source>
        <dbReference type="ARBA" id="ARBA00022990"/>
    </source>
</evidence>
<keyword evidence="6" id="KW-0812">Transmembrane</keyword>
<evidence type="ECO:0000256" key="5">
    <source>
        <dbReference type="ARBA" id="ARBA00093604"/>
    </source>
</evidence>
<dbReference type="Gene3D" id="3.40.50.720">
    <property type="entry name" value="NAD(P)-binding Rossmann-like Domain"/>
    <property type="match status" value="1"/>
</dbReference>
<keyword evidence="3" id="KW-1015">Disulfide bond</keyword>
<dbReference type="PANTHER" id="PTHR14097">
    <property type="entry name" value="OXIDOREDUCTASE HTATIP2"/>
    <property type="match status" value="1"/>
</dbReference>
<evidence type="ECO:0000256" key="3">
    <source>
        <dbReference type="ARBA" id="ARBA00023157"/>
    </source>
</evidence>
<dbReference type="CDD" id="cd05250">
    <property type="entry name" value="CC3_like_SDR_a"/>
    <property type="match status" value="1"/>
</dbReference>
<dbReference type="OMA" id="PLEWCAR"/>
<feature type="transmembrane region" description="Helical" evidence="6">
    <location>
        <begin position="139"/>
        <end position="163"/>
    </location>
</feature>
<dbReference type="FunFam" id="3.40.50.720:FF:000271">
    <property type="entry name" value="oxidoreductase HTATIP2 isoform X1"/>
    <property type="match status" value="1"/>
</dbReference>
<accession>A0A670K081</accession>
<evidence type="ECO:0000313" key="8">
    <source>
        <dbReference type="Proteomes" id="UP000472272"/>
    </source>
</evidence>
<keyword evidence="8" id="KW-1185">Reference proteome</keyword>
<dbReference type="GO" id="GO:0043068">
    <property type="term" value="P:positive regulation of programmed cell death"/>
    <property type="evidence" value="ECO:0007669"/>
    <property type="project" value="Ensembl"/>
</dbReference>
<reference evidence="7" key="1">
    <citation type="submission" date="2025-08" db="UniProtKB">
        <authorList>
            <consortium name="Ensembl"/>
        </authorList>
    </citation>
    <scope>IDENTIFICATION</scope>
</reference>
<dbReference type="PANTHER" id="PTHR14097:SF7">
    <property type="entry name" value="OXIDOREDUCTASE HTATIP2"/>
    <property type="match status" value="1"/>
</dbReference>
<gene>
    <name evidence="7" type="primary">HTATIP2</name>
</gene>
<keyword evidence="6" id="KW-1133">Transmembrane helix</keyword>
<dbReference type="AlphaFoldDB" id="A0A670K081"/>
<dbReference type="Proteomes" id="UP000472272">
    <property type="component" value="Unplaced"/>
</dbReference>
<keyword evidence="2" id="KW-0007">Acetylation</keyword>
<comment type="subunit">
    <text evidence="4">Monomer. Forms homodimers during oxidative stress. Interacts (via N-terminus) with elongation factor EEF1A1 (via middle-region); the interaction is direct and competes with EEF1A1 binding to guanyl-nucleotide exchange factor EEF1B2, thereby inhibiting GDP for GTP exchange and reactivation of EEF1A1. Interacts with nuclear transport receptors XPO4, IPO5/RANBP5, IPO7, IPO9 and KPNB1 as well as GCN1L1/GCN1 and LRPPRC probably through their HEAT repeats. Binds NCOA5/CIA.</text>
</comment>
<dbReference type="SUPFAM" id="SSF51735">
    <property type="entry name" value="NAD(P)-binding Rossmann-fold domains"/>
    <property type="match status" value="1"/>
</dbReference>
<evidence type="ECO:0000256" key="1">
    <source>
        <dbReference type="ARBA" id="ARBA00022857"/>
    </source>
</evidence>
<keyword evidence="6" id="KW-0472">Membrane</keyword>
<sequence>ITLIGRRKLEGSLYSNVSQEVVDFEKLDESVAAFQGHDVGFCCLGTTKAKAGVDGFVRVDRDYVEHSARLAKAGGCHHFVLQSGKGANSSSRFFYLRVKGEAEDRVQAVGFDRCSIFRPAVLLCDRQESRPAEWMAQKFLGVVALVFPTALSVPTVTVAQAMLNHVVMPGKEGQKVYVLENAGIHALGQAK</sequence>
<dbReference type="InterPro" id="IPR036291">
    <property type="entry name" value="NAD(P)-bd_dom_sf"/>
</dbReference>
<dbReference type="Ensembl" id="ENSPMRT00000032826.1">
    <property type="protein sequence ID" value="ENSPMRP00000030948.1"/>
    <property type="gene ID" value="ENSPMRG00000020051.1"/>
</dbReference>
<evidence type="ECO:0000256" key="6">
    <source>
        <dbReference type="SAM" id="Phobius"/>
    </source>
</evidence>
<dbReference type="GO" id="GO:0051170">
    <property type="term" value="P:import into nucleus"/>
    <property type="evidence" value="ECO:0007669"/>
    <property type="project" value="TreeGrafter"/>
</dbReference>
<evidence type="ECO:0000256" key="4">
    <source>
        <dbReference type="ARBA" id="ARBA00093483"/>
    </source>
</evidence>
<dbReference type="GO" id="GO:0045944">
    <property type="term" value="P:positive regulation of transcription by RNA polymerase II"/>
    <property type="evidence" value="ECO:0007669"/>
    <property type="project" value="Ensembl"/>
</dbReference>
<reference evidence="7" key="2">
    <citation type="submission" date="2025-09" db="UniProtKB">
        <authorList>
            <consortium name="Ensembl"/>
        </authorList>
    </citation>
    <scope>IDENTIFICATION</scope>
</reference>
<evidence type="ECO:0000313" key="7">
    <source>
        <dbReference type="Ensembl" id="ENSPMRP00000030948.1"/>
    </source>
</evidence>
<dbReference type="GeneTree" id="ENSGT00390000008184"/>